<dbReference type="Proteomes" id="UP000823604">
    <property type="component" value="Unassembled WGS sequence"/>
</dbReference>
<gene>
    <name evidence="3" type="ORF">IAB81_04495</name>
</gene>
<dbReference type="Gene3D" id="2.30.30.730">
    <property type="match status" value="1"/>
</dbReference>
<comment type="caution">
    <text evidence="3">The sequence shown here is derived from an EMBL/GenBank/DDBJ whole genome shotgun (WGS) entry which is preliminary data.</text>
</comment>
<protein>
    <submittedName>
        <fullName evidence="3">DUF5606 domain-containing protein</fullName>
    </submittedName>
</protein>
<dbReference type="InterPro" id="IPR049282">
    <property type="entry name" value="BVU_3817_N_sf"/>
</dbReference>
<dbReference type="InterPro" id="IPR049281">
    <property type="entry name" value="BVU_3817-like_C_sf"/>
</dbReference>
<feature type="domain" description="DUF5606" evidence="1">
    <location>
        <begin position="5"/>
        <end position="50"/>
    </location>
</feature>
<sequence>MKTDLSKILSISGMSGLYTYLSQAKSGAVVENVETKKRTCVAMNNKISSLEDISIYTDGGEVKLSEVLLKMKEHLGDSPAPSHKSEPAVLKALFEEVLPDYDRDRFYVSHMKKVVDWYNIIAQNASFDFGKEDEQ</sequence>
<name>A0A9D9IHN0_9BACT</name>
<evidence type="ECO:0000259" key="2">
    <source>
        <dbReference type="Pfam" id="PF21186"/>
    </source>
</evidence>
<evidence type="ECO:0000313" key="3">
    <source>
        <dbReference type="EMBL" id="MBO8472868.1"/>
    </source>
</evidence>
<dbReference type="EMBL" id="JADIMA010000040">
    <property type="protein sequence ID" value="MBO8472868.1"/>
    <property type="molecule type" value="Genomic_DNA"/>
</dbReference>
<accession>A0A9D9IHN0</accession>
<reference evidence="3" key="1">
    <citation type="submission" date="2020-10" db="EMBL/GenBank/DDBJ databases">
        <authorList>
            <person name="Gilroy R."/>
        </authorList>
    </citation>
    <scope>NUCLEOTIDE SEQUENCE</scope>
    <source>
        <strain evidence="3">B1-8020</strain>
    </source>
</reference>
<evidence type="ECO:0000259" key="1">
    <source>
        <dbReference type="Pfam" id="PF18347"/>
    </source>
</evidence>
<reference evidence="3" key="2">
    <citation type="journal article" date="2021" name="PeerJ">
        <title>Extensive microbial diversity within the chicken gut microbiome revealed by metagenomics and culture.</title>
        <authorList>
            <person name="Gilroy R."/>
            <person name="Ravi A."/>
            <person name="Getino M."/>
            <person name="Pursley I."/>
            <person name="Horton D.L."/>
            <person name="Alikhan N.F."/>
            <person name="Baker D."/>
            <person name="Gharbi K."/>
            <person name="Hall N."/>
            <person name="Watson M."/>
            <person name="Adriaenssens E.M."/>
            <person name="Foster-Nyarko E."/>
            <person name="Jarju S."/>
            <person name="Secka A."/>
            <person name="Antonio M."/>
            <person name="Oren A."/>
            <person name="Chaudhuri R.R."/>
            <person name="La Ragione R."/>
            <person name="Hildebrand F."/>
            <person name="Pallen M.J."/>
        </authorList>
    </citation>
    <scope>NUCLEOTIDE SEQUENCE</scope>
    <source>
        <strain evidence="3">B1-8020</strain>
    </source>
</reference>
<dbReference type="AlphaFoldDB" id="A0A9D9IHN0"/>
<dbReference type="Gene3D" id="1.10.10.1650">
    <property type="match status" value="1"/>
</dbReference>
<dbReference type="InterPro" id="IPR049280">
    <property type="entry name" value="DUF6852"/>
</dbReference>
<proteinExistence type="predicted"/>
<evidence type="ECO:0000313" key="4">
    <source>
        <dbReference type="Proteomes" id="UP000823604"/>
    </source>
</evidence>
<feature type="domain" description="DUF6852" evidence="2">
    <location>
        <begin position="53"/>
        <end position="121"/>
    </location>
</feature>
<dbReference type="Pfam" id="PF18347">
    <property type="entry name" value="DUF5606"/>
    <property type="match status" value="1"/>
</dbReference>
<organism evidence="3 4">
    <name type="scientific">Candidatus Merdivivens pullicola</name>
    <dbReference type="NCBI Taxonomy" id="2840872"/>
    <lineage>
        <taxon>Bacteria</taxon>
        <taxon>Pseudomonadati</taxon>
        <taxon>Bacteroidota</taxon>
        <taxon>Bacteroidia</taxon>
        <taxon>Bacteroidales</taxon>
        <taxon>Muribaculaceae</taxon>
        <taxon>Muribaculaceae incertae sedis</taxon>
        <taxon>Candidatus Merdivivens</taxon>
    </lineage>
</organism>
<dbReference type="InterPro" id="IPR041218">
    <property type="entry name" value="DUF5606"/>
</dbReference>
<dbReference type="Pfam" id="PF21186">
    <property type="entry name" value="DUF6852"/>
    <property type="match status" value="1"/>
</dbReference>